<feature type="region of interest" description="Disordered" evidence="2">
    <location>
        <begin position="1"/>
        <end position="48"/>
    </location>
</feature>
<evidence type="ECO:0000313" key="3">
    <source>
        <dbReference type="EMBL" id="CAK6983365.1"/>
    </source>
</evidence>
<feature type="compositionally biased region" description="Basic and acidic residues" evidence="2">
    <location>
        <begin position="61"/>
        <end position="76"/>
    </location>
</feature>
<evidence type="ECO:0000256" key="1">
    <source>
        <dbReference type="SAM" id="Coils"/>
    </source>
</evidence>
<feature type="compositionally biased region" description="Basic and acidic residues" evidence="2">
    <location>
        <begin position="370"/>
        <end position="404"/>
    </location>
</feature>
<reference evidence="3 4" key="1">
    <citation type="submission" date="2024-01" db="EMBL/GenBank/DDBJ databases">
        <authorList>
            <person name="Alioto T."/>
            <person name="Alioto T."/>
            <person name="Gomez Garrido J."/>
        </authorList>
    </citation>
    <scope>NUCLEOTIDE SEQUENCE [LARGE SCALE GENOMIC DNA]</scope>
</reference>
<feature type="region of interest" description="Disordered" evidence="2">
    <location>
        <begin position="370"/>
        <end position="432"/>
    </location>
</feature>
<dbReference type="AlphaFoldDB" id="A0AAV1QJ31"/>
<sequence length="1055" mass="120859">MEAKQQIEKAELERLQQEVESQRKESEEVHQRIMRQEETLRHRSQDIESRLRDFLAEKERFEEERRSEIQDQKEQQEGEAEEEQDEELRRQQEAAEQTEIYRELEKLKREREEQKVRLETERRRLEEQEREQLSLVGRLEEQLREKHEAATTLLTREDGRRLEEERRALAEIREALLRAKEAGERTDVEGASEEAKSAQTRYTDFKAAQVKELGQLEEELQQQKERLEEEVAAERATMLFLGHGLKEHQQQLKETQEKGAQDATVVCQEEQLVKQAEHRLQFKERQLASLADSLLPALAEEKQRAAEILERSGKGDNGNCESPPGLDNTLYQVEKELEDKEEKLNLHWNSAQQLQQLQETYEFTANVARQEEKVRRKEKEILESKEKQQREAMEQAVARLERRHSALRRSVSLEPDTEEQRHKSSVLRNQRTGVNWTSRVEREIQKLRQRISEGEENSRTHSNSNDDKTGHSSPVSHIQSLNTLLPLSDDRINAYIEEEVQRRLRKLNLLNGSSNKDLSLSCESLRDDEKLQNINPRRFKYEEKVQHETSDPGIVVEAETPCDQMTKTSARSHINFKLKSKESVNGQPKQETGADKVEVNRSNVFGYFAGKLSEAYKDAGRRLQGTRDIIQNVGVGEMKVVLSQYVTMISSELPLINRMQLRPEPEPCVPPENKVSLVNLARDCTLSLPPNCDMSAIPGASRLPEGSVSSVKHTSHEVFHQRLVQLPSALSQLQSFSSQKMLEKLESLAPQIQVGKLLSIFWLKTANIKQPVPTPGCLLLSEKGITVVLACTDSEDSLAVFHHFNLLEIKKVQISLAGQHVRIIGDTEDTVLAVFTHSKELTQELCKALLKALAPEKLSEGHPLLTDDLMVLSLDWKARVPDIIMDNGLHITSRFKRVLADLLYIIHGNMDGPNKPSLAGICPLLYTSVKIKNSTRVHQDTIFQFLLTDTHVALLREDAVFHPVPQGSSRVPIQPQFQGLELRNRSDIQCLLLRQSDNCLVVEIVFTTLKLQTREGKVESRPAPPSSDHSNHCDSWKLCFGCTSEAVILTHHLCN</sequence>
<accession>A0AAV1QJ31</accession>
<dbReference type="EMBL" id="CAWUFR010001285">
    <property type="protein sequence ID" value="CAK6983365.1"/>
    <property type="molecule type" value="Genomic_DNA"/>
</dbReference>
<feature type="region of interest" description="Disordered" evidence="2">
    <location>
        <begin position="448"/>
        <end position="477"/>
    </location>
</feature>
<gene>
    <name evidence="3" type="ORF">FSCOSCO3_A005048</name>
</gene>
<feature type="coiled-coil region" evidence="1">
    <location>
        <begin position="206"/>
        <end position="237"/>
    </location>
</feature>
<feature type="region of interest" description="Disordered" evidence="2">
    <location>
        <begin position="61"/>
        <end position="96"/>
    </location>
</feature>
<name>A0AAV1QJ31_SCOSC</name>
<protein>
    <submittedName>
        <fullName evidence="3">Kinesin-like protein KIF16B isoform X3</fullName>
    </submittedName>
</protein>
<organism evidence="3 4">
    <name type="scientific">Scomber scombrus</name>
    <name type="common">Atlantic mackerel</name>
    <name type="synonym">Scomber vernalis</name>
    <dbReference type="NCBI Taxonomy" id="13677"/>
    <lineage>
        <taxon>Eukaryota</taxon>
        <taxon>Metazoa</taxon>
        <taxon>Chordata</taxon>
        <taxon>Craniata</taxon>
        <taxon>Vertebrata</taxon>
        <taxon>Euteleostomi</taxon>
        <taxon>Actinopterygii</taxon>
        <taxon>Neopterygii</taxon>
        <taxon>Teleostei</taxon>
        <taxon>Neoteleostei</taxon>
        <taxon>Acanthomorphata</taxon>
        <taxon>Pelagiaria</taxon>
        <taxon>Scombriformes</taxon>
        <taxon>Scombridae</taxon>
        <taxon>Scomber</taxon>
    </lineage>
</organism>
<evidence type="ECO:0000256" key="2">
    <source>
        <dbReference type="SAM" id="MobiDB-lite"/>
    </source>
</evidence>
<feature type="compositionally biased region" description="Basic and acidic residues" evidence="2">
    <location>
        <begin position="87"/>
        <end position="96"/>
    </location>
</feature>
<dbReference type="Proteomes" id="UP001314229">
    <property type="component" value="Unassembled WGS sequence"/>
</dbReference>
<evidence type="ECO:0000313" key="4">
    <source>
        <dbReference type="Proteomes" id="UP001314229"/>
    </source>
</evidence>
<feature type="compositionally biased region" description="Acidic residues" evidence="2">
    <location>
        <begin position="77"/>
        <end position="86"/>
    </location>
</feature>
<keyword evidence="1" id="KW-0175">Coiled coil</keyword>
<keyword evidence="4" id="KW-1185">Reference proteome</keyword>
<comment type="caution">
    <text evidence="3">The sequence shown here is derived from an EMBL/GenBank/DDBJ whole genome shotgun (WGS) entry which is preliminary data.</text>
</comment>
<proteinExistence type="predicted"/>
<feature type="compositionally biased region" description="Basic and acidic residues" evidence="2">
    <location>
        <begin position="448"/>
        <end position="470"/>
    </location>
</feature>